<keyword evidence="1" id="KW-0732">Signal</keyword>
<dbReference type="Proteomes" id="UP000756132">
    <property type="component" value="Chromosome 9"/>
</dbReference>
<proteinExistence type="predicted"/>
<dbReference type="GeneID" id="71989588"/>
<organism evidence="2 3">
    <name type="scientific">Passalora fulva</name>
    <name type="common">Tomato leaf mold</name>
    <name type="synonym">Cladosporium fulvum</name>
    <dbReference type="NCBI Taxonomy" id="5499"/>
    <lineage>
        <taxon>Eukaryota</taxon>
        <taxon>Fungi</taxon>
        <taxon>Dikarya</taxon>
        <taxon>Ascomycota</taxon>
        <taxon>Pezizomycotina</taxon>
        <taxon>Dothideomycetes</taxon>
        <taxon>Dothideomycetidae</taxon>
        <taxon>Mycosphaerellales</taxon>
        <taxon>Mycosphaerellaceae</taxon>
        <taxon>Fulvia</taxon>
    </lineage>
</organism>
<name>A0A9Q8UTK9_PASFU</name>
<evidence type="ECO:0000313" key="3">
    <source>
        <dbReference type="Proteomes" id="UP000756132"/>
    </source>
</evidence>
<reference evidence="2" key="1">
    <citation type="submission" date="2021-12" db="EMBL/GenBank/DDBJ databases">
        <authorList>
            <person name="Zaccaron A."/>
            <person name="Stergiopoulos I."/>
        </authorList>
    </citation>
    <scope>NUCLEOTIDE SEQUENCE</scope>
    <source>
        <strain evidence="2">Race5_Kim</strain>
    </source>
</reference>
<dbReference type="OrthoDB" id="3360856at2759"/>
<dbReference type="InterPro" id="IPR045702">
    <property type="entry name" value="DUF6060"/>
</dbReference>
<feature type="chain" id="PRO_5040364558" evidence="1">
    <location>
        <begin position="19"/>
        <end position="334"/>
    </location>
</feature>
<feature type="signal peptide" evidence="1">
    <location>
        <begin position="1"/>
        <end position="18"/>
    </location>
</feature>
<sequence>MAPRTIALTAAMLGVAIASPVTSPYTFVERRQGTSCGGTDANGQIFVADVGFYSEMNCNDETGGVCIYTGQETIDAGAGNYGCNPGLLPEDAPFFLKVVDSPFSALQLLFTRDQSCPPSGPGAVYATLVDNASCVQSNLGGDAPGISVFPNGGSGLTRLSTPAREFPMTGVTRNTAANVERQALAAMKRQSNTECDGFVTDSQQPSQSRTVQVSNIIDCTNGGEQGCIISVEEQESKSISTSYSLTAGGGIEGIFSVEATFGMEFTQEVSTSVQNGFNVDAGQRGYIGAYNGATLFTGRYTGCNSGDAEQPGSVLALKDNQIFYSIILTGASKN</sequence>
<evidence type="ECO:0000256" key="1">
    <source>
        <dbReference type="SAM" id="SignalP"/>
    </source>
</evidence>
<accession>A0A9Q8UTK9</accession>
<dbReference type="AlphaFoldDB" id="A0A9Q8UTK9"/>
<evidence type="ECO:0000313" key="2">
    <source>
        <dbReference type="EMBL" id="UJO21897.1"/>
    </source>
</evidence>
<gene>
    <name evidence="2" type="ORF">CLAFUR5_09710</name>
</gene>
<dbReference type="RefSeq" id="XP_047766263.1">
    <property type="nucleotide sequence ID" value="XM_047908858.1"/>
</dbReference>
<protein>
    <submittedName>
        <fullName evidence="2">Uncharacterized protein</fullName>
    </submittedName>
</protein>
<dbReference type="OMA" id="GMEYTES"/>
<dbReference type="Pfam" id="PF19535">
    <property type="entry name" value="DUF6060"/>
    <property type="match status" value="1"/>
</dbReference>
<reference evidence="2" key="2">
    <citation type="journal article" date="2022" name="Microb. Genom.">
        <title>A chromosome-scale genome assembly of the tomato pathogen Cladosporium fulvum reveals a compartmentalized genome architecture and the presence of a dispensable chromosome.</title>
        <authorList>
            <person name="Zaccaron A.Z."/>
            <person name="Chen L.H."/>
            <person name="Samaras A."/>
            <person name="Stergiopoulos I."/>
        </authorList>
    </citation>
    <scope>NUCLEOTIDE SEQUENCE</scope>
    <source>
        <strain evidence="2">Race5_Kim</strain>
    </source>
</reference>
<keyword evidence="3" id="KW-1185">Reference proteome</keyword>
<dbReference type="KEGG" id="ffu:CLAFUR5_09710"/>
<dbReference type="EMBL" id="CP090171">
    <property type="protein sequence ID" value="UJO21897.1"/>
    <property type="molecule type" value="Genomic_DNA"/>
</dbReference>